<dbReference type="InterPro" id="IPR008775">
    <property type="entry name" value="Phytyl_CoA_dOase-like"/>
</dbReference>
<dbReference type="RefSeq" id="WP_169564125.1">
    <property type="nucleotide sequence ID" value="NZ_JAAXYH010000005.1"/>
</dbReference>
<proteinExistence type="predicted"/>
<accession>A0A972JKR8</accession>
<dbReference type="EMBL" id="JAAXYH010000005">
    <property type="protein sequence ID" value="NMH65424.1"/>
    <property type="molecule type" value="Genomic_DNA"/>
</dbReference>
<evidence type="ECO:0000256" key="1">
    <source>
        <dbReference type="ARBA" id="ARBA00001954"/>
    </source>
</evidence>
<dbReference type="PANTHER" id="PTHR20883">
    <property type="entry name" value="PHYTANOYL-COA DIOXYGENASE DOMAIN CONTAINING 1"/>
    <property type="match status" value="1"/>
</dbReference>
<dbReference type="PANTHER" id="PTHR20883:SF48">
    <property type="entry name" value="ECTOINE DIOXYGENASE"/>
    <property type="match status" value="1"/>
</dbReference>
<reference evidence="2" key="1">
    <citation type="submission" date="2020-04" db="EMBL/GenBank/DDBJ databases">
        <title>Description of Shewanella salipaludis sp. nov., isolated from a salt marsh.</title>
        <authorList>
            <person name="Park S."/>
            <person name="Yoon J.-H."/>
        </authorList>
    </citation>
    <scope>NUCLEOTIDE SEQUENCE</scope>
    <source>
        <strain evidence="2">SHSM-M6</strain>
    </source>
</reference>
<protein>
    <submittedName>
        <fullName evidence="2">Phytanoyl-CoA dioxygenase family protein</fullName>
    </submittedName>
</protein>
<dbReference type="Pfam" id="PF05721">
    <property type="entry name" value="PhyH"/>
    <property type="match status" value="1"/>
</dbReference>
<keyword evidence="2" id="KW-0223">Dioxygenase</keyword>
<dbReference type="Gene3D" id="2.60.120.620">
    <property type="entry name" value="q2cbj1_9rhob like domain"/>
    <property type="match status" value="1"/>
</dbReference>
<comment type="caution">
    <text evidence="2">The sequence shown here is derived from an EMBL/GenBank/DDBJ whole genome shotgun (WGS) entry which is preliminary data.</text>
</comment>
<comment type="cofactor">
    <cofactor evidence="1">
        <name>Fe(2+)</name>
        <dbReference type="ChEBI" id="CHEBI:29033"/>
    </cofactor>
</comment>
<evidence type="ECO:0000313" key="3">
    <source>
        <dbReference type="Proteomes" id="UP000737113"/>
    </source>
</evidence>
<gene>
    <name evidence="2" type="ORF">HC757_09595</name>
</gene>
<keyword evidence="2" id="KW-0560">Oxidoreductase</keyword>
<dbReference type="AlphaFoldDB" id="A0A972JKR8"/>
<name>A0A972JKR8_9GAMM</name>
<keyword evidence="3" id="KW-1185">Reference proteome</keyword>
<organism evidence="2 3">
    <name type="scientific">Shewanella salipaludis</name>
    <dbReference type="NCBI Taxonomy" id="2723052"/>
    <lineage>
        <taxon>Bacteria</taxon>
        <taxon>Pseudomonadati</taxon>
        <taxon>Pseudomonadota</taxon>
        <taxon>Gammaproteobacteria</taxon>
        <taxon>Alteromonadales</taxon>
        <taxon>Shewanellaceae</taxon>
        <taxon>Shewanella</taxon>
    </lineage>
</organism>
<evidence type="ECO:0000313" key="2">
    <source>
        <dbReference type="EMBL" id="NMH65424.1"/>
    </source>
</evidence>
<dbReference type="Proteomes" id="UP000737113">
    <property type="component" value="Unassembled WGS sequence"/>
</dbReference>
<dbReference type="GO" id="GO:0005506">
    <property type="term" value="F:iron ion binding"/>
    <property type="evidence" value="ECO:0007669"/>
    <property type="project" value="UniProtKB-ARBA"/>
</dbReference>
<dbReference type="SUPFAM" id="SSF51197">
    <property type="entry name" value="Clavaminate synthase-like"/>
    <property type="match status" value="1"/>
</dbReference>
<dbReference type="GO" id="GO:0016706">
    <property type="term" value="F:2-oxoglutarate-dependent dioxygenase activity"/>
    <property type="evidence" value="ECO:0007669"/>
    <property type="project" value="UniProtKB-ARBA"/>
</dbReference>
<sequence>MTIFEFATGRKSEFEDKGYLLLEGAVTPALLAQWQAIAATLEQDALRRFHAGEPLAHACVVEDPVGPRLMRYDDVFTQAWEASLDLLACPAMLAIAHRLCGEQAVPMQMDILYKYQHPHPVINWHQGAQHTRRYPYLNIGVYLDDAPAGDGCLRYVPGTQHRLHDIQELSAEHGWAIPGVVEQPARAGDILVQDMMILHGSQPKRSPGCRRTLYIEMRPLEGILDSGGQSREWAELRKQWMALVLERADSARVPESWLERYPVGQVDSAELKARLEALWQPPLPAVWATFPVEHPDYPVPADLRA</sequence>